<feature type="compositionally biased region" description="Low complexity" evidence="1">
    <location>
        <begin position="2203"/>
        <end position="2217"/>
    </location>
</feature>
<dbReference type="EMBL" id="JAAGNN010000015">
    <property type="protein sequence ID" value="KAF4079722.1"/>
    <property type="molecule type" value="Genomic_DNA"/>
</dbReference>
<proteinExistence type="predicted"/>
<evidence type="ECO:0000256" key="1">
    <source>
        <dbReference type="SAM" id="MobiDB-lite"/>
    </source>
</evidence>
<organism evidence="2 3">
    <name type="scientific">Ameiurus melas</name>
    <name type="common">Black bullhead</name>
    <name type="synonym">Silurus melas</name>
    <dbReference type="NCBI Taxonomy" id="219545"/>
    <lineage>
        <taxon>Eukaryota</taxon>
        <taxon>Metazoa</taxon>
        <taxon>Chordata</taxon>
        <taxon>Craniata</taxon>
        <taxon>Vertebrata</taxon>
        <taxon>Euteleostomi</taxon>
        <taxon>Actinopterygii</taxon>
        <taxon>Neopterygii</taxon>
        <taxon>Teleostei</taxon>
        <taxon>Ostariophysi</taxon>
        <taxon>Siluriformes</taxon>
        <taxon>Ictaluridae</taxon>
        <taxon>Ameiurus</taxon>
    </lineage>
</organism>
<dbReference type="PANTHER" id="PTHR33487">
    <property type="entry name" value="CILIA- AND FLAGELLA-ASSOCIATED PROTEIN 54"/>
    <property type="match status" value="1"/>
</dbReference>
<dbReference type="GO" id="GO:0060271">
    <property type="term" value="P:cilium assembly"/>
    <property type="evidence" value="ECO:0007669"/>
    <property type="project" value="TreeGrafter"/>
</dbReference>
<feature type="region of interest" description="Disordered" evidence="1">
    <location>
        <begin position="751"/>
        <end position="770"/>
    </location>
</feature>
<dbReference type="PANTHER" id="PTHR33487:SF1">
    <property type="entry name" value="CILIA- AND FLAGELLA-ASSOCIATED PROTEIN 54"/>
    <property type="match status" value="1"/>
</dbReference>
<feature type="region of interest" description="Disordered" evidence="1">
    <location>
        <begin position="1475"/>
        <end position="1520"/>
    </location>
</feature>
<feature type="region of interest" description="Disordered" evidence="1">
    <location>
        <begin position="2189"/>
        <end position="2225"/>
    </location>
</feature>
<keyword evidence="3" id="KW-1185">Reference proteome</keyword>
<gene>
    <name evidence="2" type="ORF">AMELA_G00181440</name>
</gene>
<feature type="compositionally biased region" description="Low complexity" evidence="1">
    <location>
        <begin position="1509"/>
        <end position="1520"/>
    </location>
</feature>
<comment type="caution">
    <text evidence="2">The sequence shown here is derived from an EMBL/GenBank/DDBJ whole genome shotgun (WGS) entry which is preliminary data.</text>
</comment>
<sequence length="3022" mass="338606">MEPLTASYYGALDKTNPVISAFKKDLKEFKSYMKRIGDSLTFDHLSYSRGSLKLFDIWKKYEPRLPSPYYQEHVLDIADFLFENKFYRLALWQGYTRYLHRFSPANLENISDVEQFKQAFFSHGFHAAGAKLTLRALYGECLCAFYLVRERCKQTDCIGVQKLLSILAFLRIIMQAILPHESLCWMVYNGSLYIYNICRFLMSMSHSAQALEYLLWACVCLETSIPLLIPRFLPWRATLYCSVCECYYDGQAAVQAEVFARRALGKIDELGKLEKLSGFPSSLETKRAFKEATIKVAVMLFKRSVYESRRKPKGLFKLKKKGNLRDGQNNPWPRTTTERILMELFEGNAAQFLAVLEALWDSSRRPLQTGTPVDPAIYAVAFELMSAGISILSGNGGSSDRVRNDRLPLSLNALAPTCTLMEMAIAGENQISVDAAVKFVKLLFRYEQWDMFCSLSDNLVTVLSSLEGRLFQKAELELTLLEAMERLLSNQRLRLGTKDVMSEIQTDKDQSSGLINMTDELLNLVQTLHVCVCEAAQDIRPDEDLVLDIVLFLWAKCRLVFQRAQTRHYDPVCYMAKMAFPDKWVQTLFLLCEVAYTCQLADIDPVAVAEMTLRLASVLEGLEDLPPLTILTKDSSETSSLRSTPVRKSTATPSMNSQAEHLEVVWTVLEKGLECVSRGRTVCLPCDASAICDTVYLQKFSGEHLRSSGDGQIESTSSSSCMKSLLMDMHMELLAFQHRVSLKLLDTYSDDENPEKRKKPLTQSAQSSAVNLKRARAESALQEKIKKNKISKVLFLEQKALLSYKKDATNRGTKKLLEEALVLLEKAGVAEKRLVSAATSTEMGSGVEKECRPPPPPVLLSRSNRSLSFTPAPYVLEEQVCWYRIYGREVKGVNLKVRIGDCHLVGTGETIPSRGECLFCISSLEPNKKYIFAVAAYDAQGNLIGNSIGDTSRPVLASLPLPLLTAWTHLARVAYQTGQYALAKTACSEIWSHFTLPSITDSGASQEPVDAEASQGLAQTKLCPETLQLSSPLLQQLFLTSIFMQTDIHIQERSLYCDSLSDGSPLIWGQEARLAECERMLVAIDLSLHLNDSSAALQAVVSCYGLLVPLIFYQIPSHPVIQVLLKCLMVLQEIPAALKQKRRVTTTESLYHMVACITHYVAKGLQALKEDHMASSVMDQGKQLLMQMSESLQQHDGVPQKKAVAAQEGEPSEELKALACSALKQHEKMGTLVNCDNPTWNREGDYFDHDLSGEEDPKILYKVIGSSSLRNAFKNVMKFKRVSCFMEFAALLLQKALQEDQLELLIQWGQEIFSWIKSRDESLMSPKKPNGKLRKDHKTFTSSIIQYCHKINKGYKKKNELQKKLISSSEDSEREFKAVEVMMKQLGSVRRHQRQSVMRKVCSDELPWRCRANLMLAQAHLGLLRKNLHLHFVTPLQHCYSKLPLQFFSLAHTGTLVKWKNISLHTKPSELRPSIFKSTIHKGAPNNSREGSGESEVESELDTPRTQLTSDSESSETAETSTRHILFKPLNTIYKASLHLRRAMVLAYRGSLWTSLQWVCEILWDQFSAIAFLVECRQSSETPSTLTLDQFYTEFTPLLALASELLMDMMEKLQQWKAYDEEGAELEARPLNDGVLVDLKWMKNLVLHTLELLFYQAKWETLAHLALLYNCYTREHYTHMITPVLVYAQRRLLERINYFGGPSVPQPHFTYTEFVTGEKVTCRNYSGKHLLLRSSVEDWRENTASSAASEPLEMAERERAMCVVSVPLDIDDTLHCFRESLAKRRYTLRAFQHSHTLLMLLLADAQNSIEVPFCKESYPGSEGRVEFNIAASSAPSIGPPDLSNEDFNSVGSVYSLPLSPSHIKTILSSYNSSIKYLQANKYKALQIQALHDIGNLHFYNGNPKAAHSNWSKALDCSLQTTNVLESWDGDSWDHNSSEQPLRHAGIWGCLQGALLSAKIAQYILTSNINQRTNCCLLSAKLFKCLLRASLPHPDNDLEYSSYTLNTELIPGVNVFWSESDQTLVGSTLASLGFVCHWLYTSGHHLLALPLLVLYQYVASKVCQQPHLTAGCRIMKVKTLTELCLFAEAVKEIHSLGDGEEVPLPHNSYTRAQKASTWKKFSNYKPLMDPCNLEVLEELVNKRLREDIVALYGTKLTCRLHLARLQLILAMCSTIHDLAEPITEVLETQVRSSSTPNLHKSSSDESPSSPSLKSVKPKGLQLQLQRDTPTPGQVKALLLKESFSQLNSELFALQHIHTDPEELELAVEIRLMLSSVTLQQGKAASSAHQAASALRLVQDSPLLQNDSLQQLLPRCPSSVLKQSSTRAQHEQLYEIEADTGPQLGEMPVAVEALERMGRSLWLRCTLAVVQSLTAHIPGTAIYPGVDSSAEADRLIKQGLAEAEAWGDPDTQALLLLQWVTLNTHCGRLPEESVSMLQEAVSLLSGRSTLSMHSGLSLAKATLLLSELRGSDGQSLYLLTQKLLKQQLKTLGVCVVQKAGGGLGLLSTPTWRNIYHPQLPLLARTTMRLGQCLALQAMVSSSDKDEQHSNLWLLAQEELHSALIISRALSSRDAQLEADILYLKGTVERILMSLGTLRHQTVVETFLESIRLAHSHSHSLQLIQMCYMEIALIYLQQWQNTTTDLAEPPEPAESDECSDWTHVTQSHLLLFWVCLRAAARTMEVLTSHGQLYGITTATEGPIPLLSLKALADFAFNDLLSPCGGMEEPMLVHHGSAPAMDIGLKVKRCSEITWVHLSRYYTHLLNLRHISTQPMAGQCVEEFMSPAADSNLTLKLTQLHTFFSDHLATYKEQCVIPDPPYALILEPQTLQQTVTDLCPWATLNTHQLCIQWHRPTLASSGLAAKTIMLVFALNKPSMSDTQPNMPPAADIKAGHKLISTDSLKALHVQLISMCVEAKMDSSVSVSSTPSMTTSVSCIQESEHGSRTPVKASTSRQQQMLLEKTRHICIEIRNLLKPDIKANPITKVPFEPSVQNLCVLECCFNPSSGALLEDRALSDWLFSLLT</sequence>
<dbReference type="InterPro" id="IPR027912">
    <property type="entry name" value="CFAP54"/>
</dbReference>
<evidence type="ECO:0000313" key="2">
    <source>
        <dbReference type="EMBL" id="KAF4079722.1"/>
    </source>
</evidence>
<accession>A0A7J6AA45</accession>
<dbReference type="Proteomes" id="UP000593565">
    <property type="component" value="Unassembled WGS sequence"/>
</dbReference>
<feature type="compositionally biased region" description="Polar residues" evidence="1">
    <location>
        <begin position="761"/>
        <end position="770"/>
    </location>
</feature>
<evidence type="ECO:0008006" key="4">
    <source>
        <dbReference type="Google" id="ProtNLM"/>
    </source>
</evidence>
<reference evidence="2 3" key="1">
    <citation type="submission" date="2020-02" db="EMBL/GenBank/DDBJ databases">
        <title>A chromosome-scale genome assembly of the black bullhead catfish (Ameiurus melas).</title>
        <authorList>
            <person name="Wen M."/>
            <person name="Zham M."/>
            <person name="Cabau C."/>
            <person name="Klopp C."/>
            <person name="Donnadieu C."/>
            <person name="Roques C."/>
            <person name="Bouchez O."/>
            <person name="Lampietro C."/>
            <person name="Jouanno E."/>
            <person name="Herpin A."/>
            <person name="Louis A."/>
            <person name="Berthelot C."/>
            <person name="Parey E."/>
            <person name="Roest-Crollius H."/>
            <person name="Braasch I."/>
            <person name="Postlethwait J."/>
            <person name="Robinson-Rechavi M."/>
            <person name="Echchiki A."/>
            <person name="Begum T."/>
            <person name="Montfort J."/>
            <person name="Schartl M."/>
            <person name="Bobe J."/>
            <person name="Guiguen Y."/>
        </authorList>
    </citation>
    <scope>NUCLEOTIDE SEQUENCE [LARGE SCALE GENOMIC DNA]</scope>
    <source>
        <strain evidence="2">M_S1</strain>
        <tissue evidence="2">Blood</tissue>
    </source>
</reference>
<feature type="compositionally biased region" description="Polar residues" evidence="1">
    <location>
        <begin position="2189"/>
        <end position="2198"/>
    </location>
</feature>
<dbReference type="Pfam" id="PF14858">
    <property type="entry name" value="CFAP54_N"/>
    <property type="match status" value="1"/>
</dbReference>
<evidence type="ECO:0000313" key="3">
    <source>
        <dbReference type="Proteomes" id="UP000593565"/>
    </source>
</evidence>
<protein>
    <recommendedName>
        <fullName evidence="4">Cilia- and flagella-associated protein 54</fullName>
    </recommendedName>
</protein>
<name>A0A7J6AA45_AMEME</name>